<dbReference type="InterPro" id="IPR038424">
    <property type="entry name" value="H_kinase_PdtaS_GAF_sf"/>
</dbReference>
<comment type="catalytic activity">
    <reaction evidence="1">
        <text>ATP + protein L-histidine = ADP + protein N-phospho-L-histidine.</text>
        <dbReference type="EC" id="2.7.13.3"/>
    </reaction>
</comment>
<evidence type="ECO:0000256" key="3">
    <source>
        <dbReference type="ARBA" id="ARBA00022553"/>
    </source>
</evidence>
<proteinExistence type="predicted"/>
<evidence type="ECO:0000313" key="10">
    <source>
        <dbReference type="EMBL" id="SHH53367.1"/>
    </source>
</evidence>
<dbReference type="PANTHER" id="PTHR41523">
    <property type="entry name" value="TWO-COMPONENT SYSTEM SENSOR PROTEIN"/>
    <property type="match status" value="1"/>
</dbReference>
<dbReference type="Pfam" id="PF02518">
    <property type="entry name" value="HATPase_c"/>
    <property type="match status" value="1"/>
</dbReference>
<evidence type="ECO:0000256" key="7">
    <source>
        <dbReference type="ARBA" id="ARBA00022840"/>
    </source>
</evidence>
<keyword evidence="5" id="KW-0547">Nucleotide-binding</keyword>
<dbReference type="Gene3D" id="3.30.450.20">
    <property type="entry name" value="PAS domain"/>
    <property type="match status" value="1"/>
</dbReference>
<dbReference type="InterPro" id="IPR022066">
    <property type="entry name" value="PdtaS_GAF"/>
</dbReference>
<keyword evidence="4" id="KW-0808">Transferase</keyword>
<dbReference type="InterPro" id="IPR035965">
    <property type="entry name" value="PAS-like_dom_sf"/>
</dbReference>
<dbReference type="OrthoDB" id="9767435at2"/>
<dbReference type="PROSITE" id="PS50109">
    <property type="entry name" value="HIS_KIN"/>
    <property type="match status" value="1"/>
</dbReference>
<dbReference type="InterPro" id="IPR036890">
    <property type="entry name" value="HATPase_C_sf"/>
</dbReference>
<dbReference type="InterPro" id="IPR005467">
    <property type="entry name" value="His_kinase_dom"/>
</dbReference>
<dbReference type="AlphaFoldDB" id="A0A1M5TRH5"/>
<dbReference type="RefSeq" id="WP_073337759.1">
    <property type="nucleotide sequence ID" value="NZ_FQXM01000006.1"/>
</dbReference>
<evidence type="ECO:0000259" key="9">
    <source>
        <dbReference type="PROSITE" id="PS50109"/>
    </source>
</evidence>
<evidence type="ECO:0000256" key="8">
    <source>
        <dbReference type="ARBA" id="ARBA00023012"/>
    </source>
</evidence>
<dbReference type="SUPFAM" id="SSF55785">
    <property type="entry name" value="PYP-like sensor domain (PAS domain)"/>
    <property type="match status" value="1"/>
</dbReference>
<dbReference type="Pfam" id="PF07568">
    <property type="entry name" value="HisKA_2"/>
    <property type="match status" value="1"/>
</dbReference>
<dbReference type="Pfam" id="PF12282">
    <property type="entry name" value="GAF_PdtaS"/>
    <property type="match status" value="1"/>
</dbReference>
<reference evidence="10 11" key="1">
    <citation type="submission" date="2016-11" db="EMBL/GenBank/DDBJ databases">
        <authorList>
            <person name="Jaros S."/>
            <person name="Januszkiewicz K."/>
            <person name="Wedrychowicz H."/>
        </authorList>
    </citation>
    <scope>NUCLEOTIDE SEQUENCE [LARGE SCALE GENOMIC DNA]</scope>
    <source>
        <strain evidence="10 11">DSM 8605</strain>
    </source>
</reference>
<dbReference type="GO" id="GO:0005524">
    <property type="term" value="F:ATP binding"/>
    <property type="evidence" value="ECO:0007669"/>
    <property type="project" value="UniProtKB-KW"/>
</dbReference>
<evidence type="ECO:0000313" key="11">
    <source>
        <dbReference type="Proteomes" id="UP000184447"/>
    </source>
</evidence>
<dbReference type="EMBL" id="FQXM01000006">
    <property type="protein sequence ID" value="SHH53367.1"/>
    <property type="molecule type" value="Genomic_DNA"/>
</dbReference>
<sequence>MLRKLCREHTNLSEEDISILEQLEQSISIMSNLVRKDIFIDCLAKEPDTAIVVAEAKPCNSASLYKNSVVGELALRKNEPAVLRTLEIGMGTTDLKATTQENIMAKQDTEPIKNNEGKIIGVLIMEKDISEDVNQSRNMEILYETTEQLTQTLLNLRDGENENNVAYNLINDGIVIFDENGICMYANYNAEELYSKLGYKDKIIGMKFENLALNEADFNQIVEERKPIAYDTNVSRLSLQIKYGVTQKTSDIYGVIMLIKDITYIKEKEKEIILKAVAIREIHHRVKNNLQTIASILRLQSRRTNSLEVKNSYYESISRILSIATIHEVLAQNGVDDIDIKSILSMIKDNAINNNVNYNNSIKVELLGDSFYVNSDKATSIAIVLNELIQNSLKHAFNNEVEGFIEIKIKKGDMYSTICIIDSGTGFDVNLVKNESLGLNIVKSIVKDKLNGVINIASDKNGTKAVFNFEN</sequence>
<keyword evidence="3" id="KW-0597">Phosphoprotein</keyword>
<name>A0A1M5TRH5_9CLOT</name>
<dbReference type="PANTHER" id="PTHR41523:SF8">
    <property type="entry name" value="ETHYLENE RESPONSE SENSOR PROTEIN"/>
    <property type="match status" value="1"/>
</dbReference>
<keyword evidence="7" id="KW-0067">ATP-binding</keyword>
<dbReference type="STRING" id="1121316.SAMN02745207_01454"/>
<dbReference type="Gene3D" id="3.30.565.10">
    <property type="entry name" value="Histidine kinase-like ATPase, C-terminal domain"/>
    <property type="match status" value="1"/>
</dbReference>
<feature type="domain" description="Histidine kinase" evidence="9">
    <location>
        <begin position="281"/>
        <end position="471"/>
    </location>
</feature>
<dbReference type="GO" id="GO:0004673">
    <property type="term" value="F:protein histidine kinase activity"/>
    <property type="evidence" value="ECO:0007669"/>
    <property type="project" value="UniProtKB-EC"/>
</dbReference>
<evidence type="ECO:0000256" key="4">
    <source>
        <dbReference type="ARBA" id="ARBA00022679"/>
    </source>
</evidence>
<gene>
    <name evidence="10" type="ORF">SAMN02745207_01454</name>
</gene>
<dbReference type="Proteomes" id="UP000184447">
    <property type="component" value="Unassembled WGS sequence"/>
</dbReference>
<dbReference type="Gene3D" id="3.30.450.280">
    <property type="entry name" value="GAF domain"/>
    <property type="match status" value="1"/>
</dbReference>
<protein>
    <recommendedName>
        <fullName evidence="2">histidine kinase</fullName>
        <ecNumber evidence="2">2.7.13.3</ecNumber>
    </recommendedName>
</protein>
<accession>A0A1M5TRH5</accession>
<evidence type="ECO:0000256" key="1">
    <source>
        <dbReference type="ARBA" id="ARBA00000085"/>
    </source>
</evidence>
<dbReference type="InterPro" id="IPR011495">
    <property type="entry name" value="Sig_transdc_His_kin_sub2_dim/P"/>
</dbReference>
<dbReference type="GO" id="GO:0000160">
    <property type="term" value="P:phosphorelay signal transduction system"/>
    <property type="evidence" value="ECO:0007669"/>
    <property type="project" value="UniProtKB-KW"/>
</dbReference>
<keyword evidence="8" id="KW-0902">Two-component regulatory system</keyword>
<dbReference type="EC" id="2.7.13.3" evidence="2"/>
<evidence type="ECO:0000256" key="2">
    <source>
        <dbReference type="ARBA" id="ARBA00012438"/>
    </source>
</evidence>
<evidence type="ECO:0000256" key="6">
    <source>
        <dbReference type="ARBA" id="ARBA00022777"/>
    </source>
</evidence>
<keyword evidence="6 10" id="KW-0418">Kinase</keyword>
<keyword evidence="11" id="KW-1185">Reference proteome</keyword>
<organism evidence="10 11">
    <name type="scientific">Clostridium grantii DSM 8605</name>
    <dbReference type="NCBI Taxonomy" id="1121316"/>
    <lineage>
        <taxon>Bacteria</taxon>
        <taxon>Bacillati</taxon>
        <taxon>Bacillota</taxon>
        <taxon>Clostridia</taxon>
        <taxon>Eubacteriales</taxon>
        <taxon>Clostridiaceae</taxon>
        <taxon>Clostridium</taxon>
    </lineage>
</organism>
<dbReference type="InterPro" id="IPR003594">
    <property type="entry name" value="HATPase_dom"/>
</dbReference>
<evidence type="ECO:0000256" key="5">
    <source>
        <dbReference type="ARBA" id="ARBA00022741"/>
    </source>
</evidence>
<dbReference type="SUPFAM" id="SSF55874">
    <property type="entry name" value="ATPase domain of HSP90 chaperone/DNA topoisomerase II/histidine kinase"/>
    <property type="match status" value="1"/>
</dbReference>